<dbReference type="EMBL" id="CAJVCH010122119">
    <property type="protein sequence ID" value="CAG7725447.1"/>
    <property type="molecule type" value="Genomic_DNA"/>
</dbReference>
<dbReference type="GO" id="GO:0031012">
    <property type="term" value="C:extracellular matrix"/>
    <property type="evidence" value="ECO:0007669"/>
    <property type="project" value="TreeGrafter"/>
</dbReference>
<protein>
    <recommendedName>
        <fullName evidence="3">Endonuclease/exonuclease/phosphatase domain-containing protein</fullName>
    </recommendedName>
</protein>
<dbReference type="PANTHER" id="PTHR33395">
    <property type="entry name" value="TRANSCRIPTASE, PUTATIVE-RELATED-RELATED"/>
    <property type="match status" value="1"/>
</dbReference>
<keyword evidence="2" id="KW-1185">Reference proteome</keyword>
<sequence>MDGRPKDDIVSDPGNISMTDLYNVMMDNQRRMEETVKNSNAVLAKQIQENTEALLKRVEKVEQDQSKIRQDFANHIQEVKKALDDANHNSTQMIRDEIIKFERRKQRQNNFIIFGVPDENKEVNDVEFVSTLINKLCPDVTMSPHVTRIGIYVTGKALGNGVNVPAPLGTRSSKCRPILVSTDRIQDKRKILDVSNMIQHVNCITRQRGRDHPSTIDLILTNSGTEIRDLKNDNPLGSSDHSVISAVVPCNFKLSPPTRRKLAFSKGDYESMRSKLSLLANSLDDSVENSWYLVKAQF</sequence>
<evidence type="ECO:0000313" key="1">
    <source>
        <dbReference type="EMBL" id="CAG7725447.1"/>
    </source>
</evidence>
<evidence type="ECO:0000313" key="2">
    <source>
        <dbReference type="Proteomes" id="UP000708208"/>
    </source>
</evidence>
<dbReference type="GO" id="GO:0061343">
    <property type="term" value="P:cell adhesion involved in heart morphogenesis"/>
    <property type="evidence" value="ECO:0007669"/>
    <property type="project" value="TreeGrafter"/>
</dbReference>
<dbReference type="PANTHER" id="PTHR33395:SF21">
    <property type="entry name" value="PERICARDIN"/>
    <property type="match status" value="1"/>
</dbReference>
<dbReference type="OrthoDB" id="6769865at2759"/>
<proteinExistence type="predicted"/>
<evidence type="ECO:0008006" key="3">
    <source>
        <dbReference type="Google" id="ProtNLM"/>
    </source>
</evidence>
<reference evidence="1" key="1">
    <citation type="submission" date="2021-06" db="EMBL/GenBank/DDBJ databases">
        <authorList>
            <person name="Hodson N. C."/>
            <person name="Mongue J. A."/>
            <person name="Jaron S. K."/>
        </authorList>
    </citation>
    <scope>NUCLEOTIDE SEQUENCE</scope>
</reference>
<gene>
    <name evidence="1" type="ORF">AFUS01_LOCUS14404</name>
</gene>
<organism evidence="1 2">
    <name type="scientific">Allacma fusca</name>
    <dbReference type="NCBI Taxonomy" id="39272"/>
    <lineage>
        <taxon>Eukaryota</taxon>
        <taxon>Metazoa</taxon>
        <taxon>Ecdysozoa</taxon>
        <taxon>Arthropoda</taxon>
        <taxon>Hexapoda</taxon>
        <taxon>Collembola</taxon>
        <taxon>Symphypleona</taxon>
        <taxon>Sminthuridae</taxon>
        <taxon>Allacma</taxon>
    </lineage>
</organism>
<dbReference type="GO" id="GO:0007508">
    <property type="term" value="P:larval heart development"/>
    <property type="evidence" value="ECO:0007669"/>
    <property type="project" value="TreeGrafter"/>
</dbReference>
<comment type="caution">
    <text evidence="1">The sequence shown here is derived from an EMBL/GenBank/DDBJ whole genome shotgun (WGS) entry which is preliminary data.</text>
</comment>
<accession>A0A8J2NTG5</accession>
<name>A0A8J2NTG5_9HEXA</name>
<dbReference type="Proteomes" id="UP000708208">
    <property type="component" value="Unassembled WGS sequence"/>
</dbReference>
<dbReference type="AlphaFoldDB" id="A0A8J2NTG5"/>